<feature type="coiled-coil region" evidence="2">
    <location>
        <begin position="55"/>
        <end position="146"/>
    </location>
</feature>
<feature type="region of interest" description="Disordered" evidence="3">
    <location>
        <begin position="821"/>
        <end position="846"/>
    </location>
</feature>
<evidence type="ECO:0000256" key="2">
    <source>
        <dbReference type="SAM" id="Coils"/>
    </source>
</evidence>
<reference evidence="5" key="1">
    <citation type="submission" date="2014-05" db="EMBL/GenBank/DDBJ databases">
        <title>The transcriptome of the halophilic microalga Tetraselmis sp. GSL018 isolated from the Great Salt Lake, Utah.</title>
        <authorList>
            <person name="Jinkerson R.E."/>
            <person name="D'Adamo S."/>
            <person name="Posewitz M.C."/>
        </authorList>
    </citation>
    <scope>NUCLEOTIDE SEQUENCE</scope>
    <source>
        <strain evidence="5">GSL018</strain>
    </source>
</reference>
<gene>
    <name evidence="5" type="ORF">TSPGSL018_31385</name>
</gene>
<dbReference type="PANTHER" id="PTHR32083:SF34">
    <property type="entry name" value="COILED-COIL DOMAIN-CONTAINING PROTEIN 146"/>
    <property type="match status" value="1"/>
</dbReference>
<dbReference type="InterPro" id="IPR049270">
    <property type="entry name" value="CFAP58_CC"/>
</dbReference>
<feature type="coiled-coil region" evidence="2">
    <location>
        <begin position="232"/>
        <end position="357"/>
    </location>
</feature>
<dbReference type="EMBL" id="GBEZ01027925">
    <property type="protein sequence ID" value="JAC59445.1"/>
    <property type="molecule type" value="Transcribed_RNA"/>
</dbReference>
<evidence type="ECO:0000256" key="3">
    <source>
        <dbReference type="SAM" id="MobiDB-lite"/>
    </source>
</evidence>
<dbReference type="Pfam" id="PF21771">
    <property type="entry name" value="CFAP58_CC"/>
    <property type="match status" value="1"/>
</dbReference>
<keyword evidence="1 2" id="KW-0175">Coiled coil</keyword>
<dbReference type="PANTHER" id="PTHR32083">
    <property type="entry name" value="CILIA AND FLAGELLA-ASSOCIATED PROTEIN 58-RELATED"/>
    <property type="match status" value="1"/>
</dbReference>
<keyword evidence="5" id="KW-0969">Cilium</keyword>
<evidence type="ECO:0000313" key="5">
    <source>
        <dbReference type="EMBL" id="JAC59445.1"/>
    </source>
</evidence>
<evidence type="ECO:0000259" key="4">
    <source>
        <dbReference type="Pfam" id="PF21771"/>
    </source>
</evidence>
<feature type="region of interest" description="Disordered" evidence="3">
    <location>
        <begin position="873"/>
        <end position="930"/>
    </location>
</feature>
<accession>A0A061QLY2</accession>
<feature type="coiled-coil region" evidence="2">
    <location>
        <begin position="173"/>
        <end position="200"/>
    </location>
</feature>
<protein>
    <submittedName>
        <fullName evidence="5">Coiled-coil flagellar move backward only 2</fullName>
    </submittedName>
</protein>
<feature type="compositionally biased region" description="Basic and acidic residues" evidence="3">
    <location>
        <begin position="821"/>
        <end position="840"/>
    </location>
</feature>
<dbReference type="GO" id="GO:0005856">
    <property type="term" value="C:cytoskeleton"/>
    <property type="evidence" value="ECO:0007669"/>
    <property type="project" value="TreeGrafter"/>
</dbReference>
<feature type="coiled-coil region" evidence="2">
    <location>
        <begin position="652"/>
        <end position="757"/>
    </location>
</feature>
<name>A0A061QLY2_9CHLO</name>
<organism evidence="5">
    <name type="scientific">Tetraselmis sp. GSL018</name>
    <dbReference type="NCBI Taxonomy" id="582737"/>
    <lineage>
        <taxon>Eukaryota</taxon>
        <taxon>Viridiplantae</taxon>
        <taxon>Chlorophyta</taxon>
        <taxon>core chlorophytes</taxon>
        <taxon>Chlorodendrophyceae</taxon>
        <taxon>Chlorodendrales</taxon>
        <taxon>Chlorodendraceae</taxon>
        <taxon>Tetraselmis</taxon>
    </lineage>
</organism>
<keyword evidence="5" id="KW-0282">Flagellum</keyword>
<feature type="coiled-coil region" evidence="2">
    <location>
        <begin position="414"/>
        <end position="441"/>
    </location>
</feature>
<feature type="coiled-coil region" evidence="2">
    <location>
        <begin position="582"/>
        <end position="609"/>
    </location>
</feature>
<proteinExistence type="predicted"/>
<keyword evidence="5" id="KW-0966">Cell projection</keyword>
<sequence length="930" mass="106866">MEIEELELTNVTNSEAFKIIDSLLEEGTVDEAKAKNAKQKYNAIHDALVKVMSNEQSLLERAKELKGQLDAGKQQGDGLTEESSLESQQEQLQQISLLKEDAEQARAEAALCDEREQLQQLEVIELQRQRNELQAEIDEINEEHRAALEPQVQALQQDVAGLRVEIEANTGKLVETQNESTRARQALEETAAEVAELQRERQVRQVSATELNKWKTKPEKLKRQTDIIASNLGGLKQQHGQLTEKLNEAEIQLGNIAANKAEIEGEQARALAALDRARVQNETKERSIEEIRKDLELASIDAEQLLANQVSFDLKIKNVAADLKREMDMLARATKEKDTALRRFKKSEQMLKIAEDQLPPLRMTRERLSSEKAGVTHQHKTLKKSLIDIKREVDIYMSTYLKEESIGKEKAELFAASFDELNELEAEVAALKAEEQERERYISDLTGRRDNMCRVASSKTEKYRETRELAKTKQLIANDLRRKRKDTVRRVKDFQQLYDLVKNQRNKFVNLIQAANQSCAEMREKLKIIGNEVEILRGESLEKEKLLTKERADHTATTAQRDQIRSELNKCSMDFKKKQDAVDEQIVEMEKLNSLINSSEKEMLRLKKQYETVVESRNFTGIMLIDRNDELCILYEKANIQEEVQNQGDLAINRLDDEARMLELERKEAERSIEVTRRLMPQIPLLDEDVARLQKDLLEARRESERLSLQLEDPENAGRWRRLEGKIPTPEELQAKMNQLEERLNDKKEQLLEKELILEEVSGLSDRLRGQAAEGREDTLELAKKVNDYQGRLRGVTRRLMATISELSMYQATSMKLAAERDDLQSEADTAKERLERGEPPTEEAEREWFRKQRERFTLQVLQEAAQEAKKVAESSGAVVQTTAEPRPNAYIPENLGIPKPFGSYAPFKPQEPGSTMRHIRKPQPKEVVI</sequence>
<evidence type="ECO:0000256" key="1">
    <source>
        <dbReference type="ARBA" id="ARBA00023054"/>
    </source>
</evidence>
<feature type="domain" description="Cilia- and flagella-associated protein 58 central coiled coil" evidence="4">
    <location>
        <begin position="381"/>
        <end position="672"/>
    </location>
</feature>
<dbReference type="AlphaFoldDB" id="A0A061QLY2"/>